<gene>
    <name evidence="2" type="ORF">IF1G_00496</name>
</gene>
<name>A0A545VFR1_9HYPO</name>
<feature type="compositionally biased region" description="Low complexity" evidence="1">
    <location>
        <begin position="102"/>
        <end position="111"/>
    </location>
</feature>
<evidence type="ECO:0000256" key="1">
    <source>
        <dbReference type="SAM" id="MobiDB-lite"/>
    </source>
</evidence>
<reference evidence="2 3" key="1">
    <citation type="journal article" date="2019" name="Appl. Microbiol. Biotechnol.">
        <title>Genome sequence of Isaria javanica and comparative genome analysis insights into family S53 peptidase evolution in fungal entomopathogens.</title>
        <authorList>
            <person name="Lin R."/>
            <person name="Zhang X."/>
            <person name="Xin B."/>
            <person name="Zou M."/>
            <person name="Gao Y."/>
            <person name="Qin F."/>
            <person name="Hu Q."/>
            <person name="Xie B."/>
            <person name="Cheng X."/>
        </authorList>
    </citation>
    <scope>NUCLEOTIDE SEQUENCE [LARGE SCALE GENOMIC DNA]</scope>
    <source>
        <strain evidence="2 3">IJ1G</strain>
    </source>
</reference>
<comment type="caution">
    <text evidence="2">The sequence shown here is derived from an EMBL/GenBank/DDBJ whole genome shotgun (WGS) entry which is preliminary data.</text>
</comment>
<sequence>MPFQQPSDRLTILFSPWLDAQHNNAKDNRANLHLNPLRSTSSTLFTEPSLTPKERQICKAYGGWTNFMNCMGLKPWDSEDRAEGKNILEAFASDNEDEDKAAATAATTDKK</sequence>
<protein>
    <submittedName>
        <fullName evidence="2">Uncharacterized protein</fullName>
    </submittedName>
</protein>
<dbReference type="EMBL" id="SPUK01000001">
    <property type="protein sequence ID" value="TQW00565.1"/>
    <property type="molecule type" value="Genomic_DNA"/>
</dbReference>
<dbReference type="OrthoDB" id="4232400at2759"/>
<keyword evidence="3" id="KW-1185">Reference proteome</keyword>
<dbReference type="Proteomes" id="UP000315783">
    <property type="component" value="Unassembled WGS sequence"/>
</dbReference>
<evidence type="ECO:0000313" key="2">
    <source>
        <dbReference type="EMBL" id="TQW00565.1"/>
    </source>
</evidence>
<dbReference type="AlphaFoldDB" id="A0A545VFR1"/>
<proteinExistence type="predicted"/>
<organism evidence="2 3">
    <name type="scientific">Cordyceps javanica</name>
    <dbReference type="NCBI Taxonomy" id="43265"/>
    <lineage>
        <taxon>Eukaryota</taxon>
        <taxon>Fungi</taxon>
        <taxon>Dikarya</taxon>
        <taxon>Ascomycota</taxon>
        <taxon>Pezizomycotina</taxon>
        <taxon>Sordariomycetes</taxon>
        <taxon>Hypocreomycetidae</taxon>
        <taxon>Hypocreales</taxon>
        <taxon>Cordycipitaceae</taxon>
        <taxon>Cordyceps</taxon>
    </lineage>
</organism>
<accession>A0A545VFR1</accession>
<evidence type="ECO:0000313" key="3">
    <source>
        <dbReference type="Proteomes" id="UP000315783"/>
    </source>
</evidence>
<feature type="region of interest" description="Disordered" evidence="1">
    <location>
        <begin position="91"/>
        <end position="111"/>
    </location>
</feature>